<protein>
    <recommendedName>
        <fullName evidence="3">AAA family ATPase</fullName>
    </recommendedName>
</protein>
<evidence type="ECO:0008006" key="3">
    <source>
        <dbReference type="Google" id="ProtNLM"/>
    </source>
</evidence>
<evidence type="ECO:0000313" key="2">
    <source>
        <dbReference type="Proteomes" id="UP000595205"/>
    </source>
</evidence>
<gene>
    <name evidence="1" type="ORF">MINTM018_10830</name>
</gene>
<dbReference type="RefSeq" id="WP_052315296.1">
    <property type="nucleotide sequence ID" value="NZ_AP024255.1"/>
</dbReference>
<dbReference type="AlphaFoldDB" id="A0A7R7RKT4"/>
<dbReference type="SUPFAM" id="SSF52540">
    <property type="entry name" value="P-loop containing nucleoside triphosphate hydrolases"/>
    <property type="match status" value="1"/>
</dbReference>
<proteinExistence type="predicted"/>
<dbReference type="EMBL" id="AP024255">
    <property type="protein sequence ID" value="BCO98313.1"/>
    <property type="molecule type" value="Genomic_DNA"/>
</dbReference>
<dbReference type="Proteomes" id="UP000595205">
    <property type="component" value="Chromosome"/>
</dbReference>
<organism evidence="1 2">
    <name type="scientific">Mycobacterium intracellulare</name>
    <dbReference type="NCBI Taxonomy" id="1767"/>
    <lineage>
        <taxon>Bacteria</taxon>
        <taxon>Bacillati</taxon>
        <taxon>Actinomycetota</taxon>
        <taxon>Actinomycetes</taxon>
        <taxon>Mycobacteriales</taxon>
        <taxon>Mycobacteriaceae</taxon>
        <taxon>Mycobacterium</taxon>
        <taxon>Mycobacterium avium complex (MAC)</taxon>
    </lineage>
</organism>
<evidence type="ECO:0000313" key="1">
    <source>
        <dbReference type="EMBL" id="BCO98313.1"/>
    </source>
</evidence>
<name>A0A7R7RKT4_MYCIT</name>
<reference evidence="1 2" key="1">
    <citation type="submission" date="2020-12" db="EMBL/GenBank/DDBJ databases">
        <title>Genome sequence of clinical Mycobacterium intracellulare strains.</title>
        <authorList>
            <person name="Tateishi Y."/>
            <person name="Matsumoto S."/>
            <person name="Fukushima Y."/>
            <person name="Nakajima C."/>
            <person name="Suzuki Y."/>
        </authorList>
    </citation>
    <scope>NUCLEOTIDE SEQUENCE [LARGE SCALE GENOMIC DNA]</scope>
    <source>
        <strain evidence="1 2">M018</strain>
    </source>
</reference>
<accession>A0A7R7RKT4</accession>
<dbReference type="Gene3D" id="3.40.50.300">
    <property type="entry name" value="P-loop containing nucleotide triphosphate hydrolases"/>
    <property type="match status" value="1"/>
</dbReference>
<dbReference type="InterPro" id="IPR027417">
    <property type="entry name" value="P-loop_NTPase"/>
</dbReference>
<dbReference type="Pfam" id="PF13481">
    <property type="entry name" value="AAA_25"/>
    <property type="match status" value="1"/>
</dbReference>
<sequence length="383" mass="40862">MSDIVADERVDTSGESGSAIRRLSGVKPTAVKWLWYGWIPLGKVSILEGDSDVGKSTVTLAMAAIVSQGKPWPTTVVGAKRVDSIADPADVILVGIEDDEDDTIVPRLIAAGADLERIATLNRPVDEWGDARPFTIPDDIAWLRQGITETDAKLVVIDPISACMPENVKHGVDTSIRRVLMHLVELARETRCAILLVRHFNKAAGMSAKHRGGGSVAYSALVRSVISAAPLVRESEEGAKYALARAIGNLSKGPASIGYSLESSPDNEEVPVVAWRGTVDLTADQLVGADGAKVADARKTAPMRDAAKQALKQLLSAGPMRSDEVIEKVQQATGAGKGTVQSASKDLAVIKISHYGDDGAISHWTWELPPGLQRVKEPDDVEF</sequence>